<dbReference type="Gene3D" id="3.90.550.10">
    <property type="entry name" value="Spore Coat Polysaccharide Biosynthesis Protein SpsA, Chain A"/>
    <property type="match status" value="1"/>
</dbReference>
<dbReference type="OrthoDB" id="285216at2"/>
<accession>A0A3A9KCP2</accession>
<evidence type="ECO:0000259" key="1">
    <source>
        <dbReference type="Pfam" id="PF12804"/>
    </source>
</evidence>
<reference evidence="2 3" key="1">
    <citation type="submission" date="2017-10" db="EMBL/GenBank/DDBJ databases">
        <title>Bacillus sp. nov., a halophilic bacterium isolated from a Keqin Lake.</title>
        <authorList>
            <person name="Wang H."/>
        </authorList>
    </citation>
    <scope>NUCLEOTIDE SEQUENCE [LARGE SCALE GENOMIC DNA]</scope>
    <source>
        <strain evidence="2 3">KCTC 13187</strain>
    </source>
</reference>
<dbReference type="SUPFAM" id="SSF53448">
    <property type="entry name" value="Nucleotide-diphospho-sugar transferases"/>
    <property type="match status" value="1"/>
</dbReference>
<evidence type="ECO:0000313" key="2">
    <source>
        <dbReference type="EMBL" id="RKL68271.1"/>
    </source>
</evidence>
<feature type="domain" description="MobA-like NTP transferase" evidence="1">
    <location>
        <begin position="11"/>
        <end position="172"/>
    </location>
</feature>
<dbReference type="Pfam" id="PF12804">
    <property type="entry name" value="NTP_transf_3"/>
    <property type="match status" value="1"/>
</dbReference>
<name>A0A3A9KCP2_9BACI</name>
<dbReference type="Proteomes" id="UP000281498">
    <property type="component" value="Unassembled WGS sequence"/>
</dbReference>
<sequence>MLKKKKSSVCAVILAAGTGSRMENATPKQLLPLKGQYILERVIHQVQKHPFEQIILVVGHEADALKRKTKIDSARVQWLTNEDYLRGQSTSFLTGLRNVRPSISSAMVFLGDQPFILDTTIAAIFKHGASKSEREAAGFVIQPCFKEVPGHPVYWGNIQTLSLSDISGDRGGLQQMKTVRKEAMEVKDPFISFDIDTPEDFTSAKKMAHYLT</sequence>
<gene>
    <name evidence="2" type="ORF">CR203_07255</name>
</gene>
<keyword evidence="3" id="KW-1185">Reference proteome</keyword>
<dbReference type="EMBL" id="PDOE01000002">
    <property type="protein sequence ID" value="RKL68271.1"/>
    <property type="molecule type" value="Genomic_DNA"/>
</dbReference>
<proteinExistence type="predicted"/>
<dbReference type="AlphaFoldDB" id="A0A3A9KCP2"/>
<comment type="caution">
    <text evidence="2">The sequence shown here is derived from an EMBL/GenBank/DDBJ whole genome shotgun (WGS) entry which is preliminary data.</text>
</comment>
<dbReference type="InterPro" id="IPR029044">
    <property type="entry name" value="Nucleotide-diphossugar_trans"/>
</dbReference>
<dbReference type="PANTHER" id="PTHR43777">
    <property type="entry name" value="MOLYBDENUM COFACTOR CYTIDYLYLTRANSFERASE"/>
    <property type="match status" value="1"/>
</dbReference>
<dbReference type="GO" id="GO:0016779">
    <property type="term" value="F:nucleotidyltransferase activity"/>
    <property type="evidence" value="ECO:0007669"/>
    <property type="project" value="UniProtKB-ARBA"/>
</dbReference>
<organism evidence="2 3">
    <name type="scientific">Salipaludibacillus neizhouensis</name>
    <dbReference type="NCBI Taxonomy" id="885475"/>
    <lineage>
        <taxon>Bacteria</taxon>
        <taxon>Bacillati</taxon>
        <taxon>Bacillota</taxon>
        <taxon>Bacilli</taxon>
        <taxon>Bacillales</taxon>
        <taxon>Bacillaceae</taxon>
    </lineage>
</organism>
<dbReference type="RefSeq" id="WP_110938611.1">
    <property type="nucleotide sequence ID" value="NZ_KZ614147.1"/>
</dbReference>
<dbReference type="PANTHER" id="PTHR43777:SF1">
    <property type="entry name" value="MOLYBDENUM COFACTOR CYTIDYLYLTRANSFERASE"/>
    <property type="match status" value="1"/>
</dbReference>
<dbReference type="CDD" id="cd04182">
    <property type="entry name" value="GT_2_like_f"/>
    <property type="match status" value="1"/>
</dbReference>
<evidence type="ECO:0000313" key="3">
    <source>
        <dbReference type="Proteomes" id="UP000281498"/>
    </source>
</evidence>
<protein>
    <recommendedName>
        <fullName evidence="1">MobA-like NTP transferase domain-containing protein</fullName>
    </recommendedName>
</protein>
<dbReference type="InterPro" id="IPR025877">
    <property type="entry name" value="MobA-like_NTP_Trfase"/>
</dbReference>